<feature type="transmembrane region" description="Helical" evidence="4">
    <location>
        <begin position="20"/>
        <end position="38"/>
    </location>
</feature>
<evidence type="ECO:0000256" key="1">
    <source>
        <dbReference type="ARBA" id="ARBA00022741"/>
    </source>
</evidence>
<feature type="transmembrane region" description="Helical" evidence="4">
    <location>
        <begin position="50"/>
        <end position="71"/>
    </location>
</feature>
<dbReference type="PANTHER" id="PTHR22683">
    <property type="entry name" value="SPORULATION PROTEIN RELATED"/>
    <property type="match status" value="1"/>
</dbReference>
<keyword evidence="2 3" id="KW-0067">ATP-binding</keyword>
<protein>
    <submittedName>
        <fullName evidence="6">DNA translocase FtsK</fullName>
    </submittedName>
</protein>
<dbReference type="InterPro" id="IPR003593">
    <property type="entry name" value="AAA+_ATPase"/>
</dbReference>
<evidence type="ECO:0000313" key="6">
    <source>
        <dbReference type="EMBL" id="CUO57597.1"/>
    </source>
</evidence>
<gene>
    <name evidence="6" type="primary">ftsK_2</name>
    <name evidence="6" type="ORF">ERS852406_02315</name>
</gene>
<accession>A0A174G7H6</accession>
<dbReference type="PROSITE" id="PS50901">
    <property type="entry name" value="FTSK"/>
    <property type="match status" value="1"/>
</dbReference>
<dbReference type="SUPFAM" id="SSF52540">
    <property type="entry name" value="P-loop containing nucleoside triphosphate hydrolases"/>
    <property type="match status" value="1"/>
</dbReference>
<dbReference type="GO" id="GO:0003677">
    <property type="term" value="F:DNA binding"/>
    <property type="evidence" value="ECO:0007669"/>
    <property type="project" value="InterPro"/>
</dbReference>
<dbReference type="InterPro" id="IPR027417">
    <property type="entry name" value="P-loop_NTPase"/>
</dbReference>
<dbReference type="Proteomes" id="UP000095706">
    <property type="component" value="Unassembled WGS sequence"/>
</dbReference>
<keyword evidence="4" id="KW-1133">Transmembrane helix</keyword>
<sequence length="424" mass="48951">MNRRIFAGIEEIKRKKWKIVFLIAYWFIVCLEWIIGIEKITQLNVSVYNGIFQLLMLELLIIGTMLILIRWGGNNRECKKIEKVLEESKFIDKKGNPPLVLRKEKEMYGYKFCFYSEQIPLAEFEKQKAMLEVLLNIKIVSIEWGYSVRDVIIKGIPRGGELNKVLTWEDTMIDEREFVLRLGRGYFEEMEWNIAEIPHCLLGGGSGSGKTILLKGMLRQAIIKGATVIVGDFKGGVDYSASEWKEGAVIITEEEVFLEKLEEIVKIMRKRQENLRRMEVSKIEDYNEKTDAKMKRIIICIDEFTQILNKKDKERKILHSKIENCLIYLTAQGRCVGIHAILCTQRPDCEVLDGKIKANLGLRICGRADAILSDIIIDSKEAAELISQKDVGFFVTNFSSNRLFKAYYFEDKKMGETNATNKIE</sequence>
<dbReference type="Gene3D" id="3.40.50.300">
    <property type="entry name" value="P-loop containing nucleotide triphosphate hydrolases"/>
    <property type="match status" value="1"/>
</dbReference>
<dbReference type="InterPro" id="IPR050206">
    <property type="entry name" value="FtsK/SpoIIIE/SftA"/>
</dbReference>
<dbReference type="SMART" id="SM00382">
    <property type="entry name" value="AAA"/>
    <property type="match status" value="1"/>
</dbReference>
<evidence type="ECO:0000256" key="2">
    <source>
        <dbReference type="ARBA" id="ARBA00022840"/>
    </source>
</evidence>
<dbReference type="RefSeq" id="WP_055228108.1">
    <property type="nucleotide sequence ID" value="NZ_CYYV01000010.1"/>
</dbReference>
<dbReference type="InterPro" id="IPR002543">
    <property type="entry name" value="FtsK_dom"/>
</dbReference>
<name>A0A174G7H6_9FIRM</name>
<reference evidence="6 7" key="1">
    <citation type="submission" date="2015-09" db="EMBL/GenBank/DDBJ databases">
        <authorList>
            <consortium name="Pathogen Informatics"/>
        </authorList>
    </citation>
    <scope>NUCLEOTIDE SEQUENCE [LARGE SCALE GENOMIC DNA]</scope>
    <source>
        <strain evidence="6 7">2789STDY5608849</strain>
    </source>
</reference>
<organism evidence="6 7">
    <name type="scientific">Fusicatenibacter saccharivorans</name>
    <dbReference type="NCBI Taxonomy" id="1150298"/>
    <lineage>
        <taxon>Bacteria</taxon>
        <taxon>Bacillati</taxon>
        <taxon>Bacillota</taxon>
        <taxon>Clostridia</taxon>
        <taxon>Lachnospirales</taxon>
        <taxon>Lachnospiraceae</taxon>
        <taxon>Fusicatenibacter</taxon>
    </lineage>
</organism>
<proteinExistence type="predicted"/>
<evidence type="ECO:0000256" key="3">
    <source>
        <dbReference type="PROSITE-ProRule" id="PRU00289"/>
    </source>
</evidence>
<dbReference type="PANTHER" id="PTHR22683:SF1">
    <property type="entry name" value="TYPE VII SECRETION SYSTEM PROTEIN ESSC"/>
    <property type="match status" value="1"/>
</dbReference>
<feature type="domain" description="FtsK" evidence="5">
    <location>
        <begin position="187"/>
        <end position="375"/>
    </location>
</feature>
<evidence type="ECO:0000313" key="7">
    <source>
        <dbReference type="Proteomes" id="UP000095706"/>
    </source>
</evidence>
<keyword evidence="1 3" id="KW-0547">Nucleotide-binding</keyword>
<keyword evidence="4" id="KW-0812">Transmembrane</keyword>
<dbReference type="GO" id="GO:0005524">
    <property type="term" value="F:ATP binding"/>
    <property type="evidence" value="ECO:0007669"/>
    <property type="project" value="UniProtKB-UniRule"/>
</dbReference>
<dbReference type="Pfam" id="PF01580">
    <property type="entry name" value="FtsK_SpoIIIE"/>
    <property type="match status" value="1"/>
</dbReference>
<dbReference type="AlphaFoldDB" id="A0A174G7H6"/>
<evidence type="ECO:0000259" key="5">
    <source>
        <dbReference type="PROSITE" id="PS50901"/>
    </source>
</evidence>
<feature type="binding site" evidence="3">
    <location>
        <begin position="204"/>
        <end position="211"/>
    </location>
    <ligand>
        <name>ATP</name>
        <dbReference type="ChEBI" id="CHEBI:30616"/>
    </ligand>
</feature>
<evidence type="ECO:0000256" key="4">
    <source>
        <dbReference type="SAM" id="Phobius"/>
    </source>
</evidence>
<dbReference type="EMBL" id="CYYV01000010">
    <property type="protein sequence ID" value="CUO57597.1"/>
    <property type="molecule type" value="Genomic_DNA"/>
</dbReference>
<keyword evidence="4" id="KW-0472">Membrane</keyword>